<dbReference type="Pfam" id="PF00149">
    <property type="entry name" value="Metallophos"/>
    <property type="match status" value="1"/>
</dbReference>
<comment type="catalytic activity">
    <reaction evidence="6">
        <text>O-phospho-L-seryl-[protein] + H2O = L-seryl-[protein] + phosphate</text>
        <dbReference type="Rhea" id="RHEA:20629"/>
        <dbReference type="Rhea" id="RHEA-COMP:9863"/>
        <dbReference type="Rhea" id="RHEA-COMP:11604"/>
        <dbReference type="ChEBI" id="CHEBI:15377"/>
        <dbReference type="ChEBI" id="CHEBI:29999"/>
        <dbReference type="ChEBI" id="CHEBI:43474"/>
        <dbReference type="ChEBI" id="CHEBI:83421"/>
        <dbReference type="EC" id="3.1.3.16"/>
    </reaction>
</comment>
<dbReference type="SMART" id="SM00156">
    <property type="entry name" value="PP2Ac"/>
    <property type="match status" value="1"/>
</dbReference>
<keyword evidence="5" id="KW-0464">Manganese</keyword>
<evidence type="ECO:0000313" key="10">
    <source>
        <dbReference type="EMBL" id="CAJ0570866.1"/>
    </source>
</evidence>
<protein>
    <recommendedName>
        <fullName evidence="8">Serine/threonine-protein phosphatase</fullName>
        <ecNumber evidence="8">3.1.3.16</ecNumber>
    </recommendedName>
</protein>
<sequence>METYLTVTEAQLDPKDVAKKIIAKLGSPDYLSADNNRPIYSPSADDVKCLCESVKDVAENEEGVAKPRGRTIVVGDLHGNFNDLWRIIHAWLSDVVGGGPGQNIMFLGDIVDRGPRQIECLILIMAYKALFPYQVWIVRGNHEEANICGSFQNQLLVRGYRDDKTPSSRTRKSDDDEPKAKGVDAIDLLLELFESLPVVGQIDERIVCMHGMLANELNKKLLRDGYKFHDTSYDTMNRQLRWNDPCQVNGVRHYGQLWGPKAIRDVMEDLGVEFILRGHQAMTNGVRRFANLPLATVFSSSFYQDENFGAILYVDPEKNEIVPIFIVNHNDKIETQKDFDEELREGWKVDDYAVIPEDITMKGMKK</sequence>
<comment type="similarity">
    <text evidence="8">Belongs to the PPP phosphatase family.</text>
</comment>
<evidence type="ECO:0000256" key="8">
    <source>
        <dbReference type="RuleBase" id="RU004273"/>
    </source>
</evidence>
<dbReference type="GO" id="GO:0046872">
    <property type="term" value="F:metal ion binding"/>
    <property type="evidence" value="ECO:0007669"/>
    <property type="project" value="UniProtKB-KW"/>
</dbReference>
<feature type="non-terminal residue" evidence="10">
    <location>
        <position position="1"/>
    </location>
</feature>
<evidence type="ECO:0000256" key="7">
    <source>
        <dbReference type="ARBA" id="ARBA00048336"/>
    </source>
</evidence>
<dbReference type="PROSITE" id="PS00125">
    <property type="entry name" value="SER_THR_PHOSPHATASE"/>
    <property type="match status" value="1"/>
</dbReference>
<keyword evidence="4" id="KW-0904">Protein phosphatase</keyword>
<evidence type="ECO:0000256" key="4">
    <source>
        <dbReference type="ARBA" id="ARBA00022912"/>
    </source>
</evidence>
<dbReference type="CDD" id="cd00144">
    <property type="entry name" value="MPP_PPP_family"/>
    <property type="match status" value="1"/>
</dbReference>
<dbReference type="EMBL" id="CATQJA010002492">
    <property type="protein sequence ID" value="CAJ0570866.1"/>
    <property type="molecule type" value="Genomic_DNA"/>
</dbReference>
<name>A0AA36FWV4_9BILA</name>
<organism evidence="10 11">
    <name type="scientific">Mesorhabditis spiculigera</name>
    <dbReference type="NCBI Taxonomy" id="96644"/>
    <lineage>
        <taxon>Eukaryota</taxon>
        <taxon>Metazoa</taxon>
        <taxon>Ecdysozoa</taxon>
        <taxon>Nematoda</taxon>
        <taxon>Chromadorea</taxon>
        <taxon>Rhabditida</taxon>
        <taxon>Rhabditina</taxon>
        <taxon>Rhabditomorpha</taxon>
        <taxon>Rhabditoidea</taxon>
        <taxon>Rhabditidae</taxon>
        <taxon>Mesorhabditinae</taxon>
        <taxon>Mesorhabditis</taxon>
    </lineage>
</organism>
<dbReference type="InterPro" id="IPR050341">
    <property type="entry name" value="PP1_catalytic_subunit"/>
</dbReference>
<dbReference type="GO" id="GO:0005737">
    <property type="term" value="C:cytoplasm"/>
    <property type="evidence" value="ECO:0007669"/>
    <property type="project" value="TreeGrafter"/>
</dbReference>
<dbReference type="Proteomes" id="UP001177023">
    <property type="component" value="Unassembled WGS sequence"/>
</dbReference>
<dbReference type="GO" id="GO:0004722">
    <property type="term" value="F:protein serine/threonine phosphatase activity"/>
    <property type="evidence" value="ECO:0007669"/>
    <property type="project" value="UniProtKB-EC"/>
</dbReference>
<dbReference type="InterPro" id="IPR004843">
    <property type="entry name" value="Calcineurin-like_PHP"/>
</dbReference>
<keyword evidence="3 8" id="KW-0378">Hydrolase</keyword>
<dbReference type="GO" id="GO:0005634">
    <property type="term" value="C:nucleus"/>
    <property type="evidence" value="ECO:0007669"/>
    <property type="project" value="TreeGrafter"/>
</dbReference>
<evidence type="ECO:0000313" key="11">
    <source>
        <dbReference type="Proteomes" id="UP001177023"/>
    </source>
</evidence>
<feature type="domain" description="Serine/threonine specific protein phosphatases" evidence="9">
    <location>
        <begin position="138"/>
        <end position="143"/>
    </location>
</feature>
<evidence type="ECO:0000256" key="3">
    <source>
        <dbReference type="ARBA" id="ARBA00022801"/>
    </source>
</evidence>
<accession>A0AA36FWV4</accession>
<dbReference type="AlphaFoldDB" id="A0AA36FWV4"/>
<keyword evidence="2" id="KW-0479">Metal-binding</keyword>
<dbReference type="PANTHER" id="PTHR11668:SF300">
    <property type="entry name" value="SERINE_THREONINE-PROTEIN PHOSPHATASE"/>
    <property type="match status" value="1"/>
</dbReference>
<gene>
    <name evidence="10" type="ORF">MSPICULIGERA_LOCUS9299</name>
</gene>
<keyword evidence="11" id="KW-1185">Reference proteome</keyword>
<dbReference type="InterPro" id="IPR029052">
    <property type="entry name" value="Metallo-depent_PP-like"/>
</dbReference>
<evidence type="ECO:0000256" key="6">
    <source>
        <dbReference type="ARBA" id="ARBA00047761"/>
    </source>
</evidence>
<dbReference type="SUPFAM" id="SSF56300">
    <property type="entry name" value="Metallo-dependent phosphatases"/>
    <property type="match status" value="1"/>
</dbReference>
<evidence type="ECO:0000256" key="2">
    <source>
        <dbReference type="ARBA" id="ARBA00022723"/>
    </source>
</evidence>
<comment type="cofactor">
    <cofactor evidence="1">
        <name>Mn(2+)</name>
        <dbReference type="ChEBI" id="CHEBI:29035"/>
    </cofactor>
</comment>
<proteinExistence type="inferred from homology"/>
<dbReference type="PANTHER" id="PTHR11668">
    <property type="entry name" value="SERINE/THREONINE PROTEIN PHOSPHATASE"/>
    <property type="match status" value="1"/>
</dbReference>
<dbReference type="Gene3D" id="3.60.21.10">
    <property type="match status" value="1"/>
</dbReference>
<evidence type="ECO:0000256" key="1">
    <source>
        <dbReference type="ARBA" id="ARBA00001936"/>
    </source>
</evidence>
<evidence type="ECO:0000256" key="5">
    <source>
        <dbReference type="ARBA" id="ARBA00023211"/>
    </source>
</evidence>
<dbReference type="InterPro" id="IPR006186">
    <property type="entry name" value="Ser/Thr-sp_prot-phosphatase"/>
</dbReference>
<dbReference type="PRINTS" id="PR00114">
    <property type="entry name" value="STPHPHTASE"/>
</dbReference>
<comment type="caution">
    <text evidence="10">The sequence shown here is derived from an EMBL/GenBank/DDBJ whole genome shotgun (WGS) entry which is preliminary data.</text>
</comment>
<dbReference type="EC" id="3.1.3.16" evidence="8"/>
<comment type="catalytic activity">
    <reaction evidence="7 8">
        <text>O-phospho-L-threonyl-[protein] + H2O = L-threonyl-[protein] + phosphate</text>
        <dbReference type="Rhea" id="RHEA:47004"/>
        <dbReference type="Rhea" id="RHEA-COMP:11060"/>
        <dbReference type="Rhea" id="RHEA-COMP:11605"/>
        <dbReference type="ChEBI" id="CHEBI:15377"/>
        <dbReference type="ChEBI" id="CHEBI:30013"/>
        <dbReference type="ChEBI" id="CHEBI:43474"/>
        <dbReference type="ChEBI" id="CHEBI:61977"/>
        <dbReference type="EC" id="3.1.3.16"/>
    </reaction>
</comment>
<reference evidence="10" key="1">
    <citation type="submission" date="2023-06" db="EMBL/GenBank/DDBJ databases">
        <authorList>
            <person name="Delattre M."/>
        </authorList>
    </citation>
    <scope>NUCLEOTIDE SEQUENCE</scope>
    <source>
        <strain evidence="10">AF72</strain>
    </source>
</reference>
<evidence type="ECO:0000259" key="9">
    <source>
        <dbReference type="PROSITE" id="PS00125"/>
    </source>
</evidence>